<sequence length="133" mass="14629">MEPLDLNCTMCKLIALAFLVGAVVTSEDLAAAKAHVTCIASTQMSSAACKSAVLSAVPKINSVEQGCKALEASEDLFADFECSTDDYDLLHKVVCEGKVIPCSHNQAQTLMVEMKITYLFFSFFFSFFFWLKF</sequence>
<keyword evidence="2" id="KW-0732">Signal</keyword>
<protein>
    <submittedName>
        <fullName evidence="3">Uncharacterized protein</fullName>
    </submittedName>
</protein>
<keyword evidence="1" id="KW-1133">Transmembrane helix</keyword>
<evidence type="ECO:0000256" key="1">
    <source>
        <dbReference type="SAM" id="Phobius"/>
    </source>
</evidence>
<organism evidence="3 4">
    <name type="scientific">Lymnaea stagnalis</name>
    <name type="common">Great pond snail</name>
    <name type="synonym">Helix stagnalis</name>
    <dbReference type="NCBI Taxonomy" id="6523"/>
    <lineage>
        <taxon>Eukaryota</taxon>
        <taxon>Metazoa</taxon>
        <taxon>Spiralia</taxon>
        <taxon>Lophotrochozoa</taxon>
        <taxon>Mollusca</taxon>
        <taxon>Gastropoda</taxon>
        <taxon>Heterobranchia</taxon>
        <taxon>Euthyneura</taxon>
        <taxon>Panpulmonata</taxon>
        <taxon>Hygrophila</taxon>
        <taxon>Lymnaeoidea</taxon>
        <taxon>Lymnaeidae</taxon>
        <taxon>Lymnaea</taxon>
    </lineage>
</organism>
<comment type="caution">
    <text evidence="3">The sequence shown here is derived from an EMBL/GenBank/DDBJ whole genome shotgun (WGS) entry which is preliminary data.</text>
</comment>
<keyword evidence="4" id="KW-1185">Reference proteome</keyword>
<name>A0AAV2HE30_LYMST</name>
<dbReference type="AlphaFoldDB" id="A0AAV2HE30"/>
<evidence type="ECO:0000256" key="2">
    <source>
        <dbReference type="SAM" id="SignalP"/>
    </source>
</evidence>
<reference evidence="3 4" key="1">
    <citation type="submission" date="2024-04" db="EMBL/GenBank/DDBJ databases">
        <authorList>
            <consortium name="Genoscope - CEA"/>
            <person name="William W."/>
        </authorList>
    </citation>
    <scope>NUCLEOTIDE SEQUENCE [LARGE SCALE GENOMIC DNA]</scope>
</reference>
<feature type="chain" id="PRO_5043763395" evidence="2">
    <location>
        <begin position="26"/>
        <end position="133"/>
    </location>
</feature>
<evidence type="ECO:0000313" key="3">
    <source>
        <dbReference type="EMBL" id="CAL1530308.1"/>
    </source>
</evidence>
<proteinExistence type="predicted"/>
<keyword evidence="1" id="KW-0812">Transmembrane</keyword>
<dbReference type="EMBL" id="CAXITT010000066">
    <property type="protein sequence ID" value="CAL1530308.1"/>
    <property type="molecule type" value="Genomic_DNA"/>
</dbReference>
<dbReference type="Proteomes" id="UP001497497">
    <property type="component" value="Unassembled WGS sequence"/>
</dbReference>
<accession>A0AAV2HE30</accession>
<feature type="transmembrane region" description="Helical" evidence="1">
    <location>
        <begin position="110"/>
        <end position="131"/>
    </location>
</feature>
<keyword evidence="1" id="KW-0472">Membrane</keyword>
<gene>
    <name evidence="3" type="ORF">GSLYS_00004441001</name>
</gene>
<feature type="signal peptide" evidence="2">
    <location>
        <begin position="1"/>
        <end position="25"/>
    </location>
</feature>
<evidence type="ECO:0000313" key="4">
    <source>
        <dbReference type="Proteomes" id="UP001497497"/>
    </source>
</evidence>